<reference evidence="1" key="1">
    <citation type="submission" date="2021-01" db="EMBL/GenBank/DDBJ databases">
        <authorList>
            <person name="Corre E."/>
            <person name="Pelletier E."/>
            <person name="Niang G."/>
            <person name="Scheremetjew M."/>
            <person name="Finn R."/>
            <person name="Kale V."/>
            <person name="Holt S."/>
            <person name="Cochrane G."/>
            <person name="Meng A."/>
            <person name="Brown T."/>
            <person name="Cohen L."/>
        </authorList>
    </citation>
    <scope>NUCLEOTIDE SEQUENCE</scope>
</reference>
<evidence type="ECO:0000313" key="1">
    <source>
        <dbReference type="EMBL" id="CAD8855644.1"/>
    </source>
</evidence>
<accession>A0A7S1FBN4</accession>
<sequence>MVPWCSGRALSDDHRAELIFAVLALQQAPWFAVASKHSRFDLIENIVALWGRGHHHAPRVCANTTACGSASGVLALLLALWPREPKRPRFRQDRALGYMTLLQLAVCAQQDLNSKLVW</sequence>
<gene>
    <name evidence="1" type="ORF">NSCI0253_LOCUS29996</name>
</gene>
<dbReference type="AlphaFoldDB" id="A0A7S1FBN4"/>
<proteinExistence type="predicted"/>
<protein>
    <submittedName>
        <fullName evidence="1">Uncharacterized protein</fullName>
    </submittedName>
</protein>
<name>A0A7S1FBN4_NOCSC</name>
<dbReference type="EMBL" id="HBFQ01042406">
    <property type="protein sequence ID" value="CAD8855644.1"/>
    <property type="molecule type" value="Transcribed_RNA"/>
</dbReference>
<organism evidence="1">
    <name type="scientific">Noctiluca scintillans</name>
    <name type="common">Sea sparkle</name>
    <name type="synonym">Red tide dinoflagellate</name>
    <dbReference type="NCBI Taxonomy" id="2966"/>
    <lineage>
        <taxon>Eukaryota</taxon>
        <taxon>Sar</taxon>
        <taxon>Alveolata</taxon>
        <taxon>Dinophyceae</taxon>
        <taxon>Noctilucales</taxon>
        <taxon>Noctilucaceae</taxon>
        <taxon>Noctiluca</taxon>
    </lineage>
</organism>